<feature type="region of interest" description="Disordered" evidence="1">
    <location>
        <begin position="55"/>
        <end position="76"/>
    </location>
</feature>
<dbReference type="SUPFAM" id="SSF63829">
    <property type="entry name" value="Calcium-dependent phosphotriesterase"/>
    <property type="match status" value="1"/>
</dbReference>
<gene>
    <name evidence="2" type="ORF">J3U88_12915</name>
</gene>
<dbReference type="PANTHER" id="PTHR35399">
    <property type="entry name" value="SLR8030 PROTEIN"/>
    <property type="match status" value="1"/>
</dbReference>
<dbReference type="AlphaFoldDB" id="A0A8J7U386"/>
<dbReference type="Proteomes" id="UP000664417">
    <property type="component" value="Unassembled WGS sequence"/>
</dbReference>
<name>A0A8J7U386_9BACT</name>
<proteinExistence type="predicted"/>
<dbReference type="PROSITE" id="PS51318">
    <property type="entry name" value="TAT"/>
    <property type="match status" value="1"/>
</dbReference>
<evidence type="ECO:0000313" key="3">
    <source>
        <dbReference type="Proteomes" id="UP000664417"/>
    </source>
</evidence>
<dbReference type="PANTHER" id="PTHR35399:SF2">
    <property type="entry name" value="DUF839 DOMAIN-CONTAINING PROTEIN"/>
    <property type="match status" value="1"/>
</dbReference>
<dbReference type="EMBL" id="JAFREP010000010">
    <property type="protein sequence ID" value="MBO1319367.1"/>
    <property type="molecule type" value="Genomic_DNA"/>
</dbReference>
<accession>A0A8J7U386</accession>
<reference evidence="2" key="1">
    <citation type="submission" date="2021-03" db="EMBL/GenBank/DDBJ databases">
        <authorList>
            <person name="Wang G."/>
        </authorList>
    </citation>
    <scope>NUCLEOTIDE SEQUENCE</scope>
    <source>
        <strain evidence="2">KCTC 12899</strain>
    </source>
</reference>
<dbReference type="RefSeq" id="WP_207859188.1">
    <property type="nucleotide sequence ID" value="NZ_JAFREP010000010.1"/>
</dbReference>
<keyword evidence="3" id="KW-1185">Reference proteome</keyword>
<dbReference type="InterPro" id="IPR006311">
    <property type="entry name" value="TAT_signal"/>
</dbReference>
<feature type="compositionally biased region" description="Low complexity" evidence="1">
    <location>
        <begin position="67"/>
        <end position="76"/>
    </location>
</feature>
<evidence type="ECO:0000313" key="2">
    <source>
        <dbReference type="EMBL" id="MBO1319367.1"/>
    </source>
</evidence>
<protein>
    <submittedName>
        <fullName evidence="2">DUF839 domain-containing protein</fullName>
    </submittedName>
</protein>
<comment type="caution">
    <text evidence="2">The sequence shown here is derived from an EMBL/GenBank/DDBJ whole genome shotgun (WGS) entry which is preliminary data.</text>
</comment>
<organism evidence="2 3">
    <name type="scientific">Acanthopleuribacter pedis</name>
    <dbReference type="NCBI Taxonomy" id="442870"/>
    <lineage>
        <taxon>Bacteria</taxon>
        <taxon>Pseudomonadati</taxon>
        <taxon>Acidobacteriota</taxon>
        <taxon>Holophagae</taxon>
        <taxon>Acanthopleuribacterales</taxon>
        <taxon>Acanthopleuribacteraceae</taxon>
        <taxon>Acanthopleuribacter</taxon>
    </lineage>
</organism>
<sequence length="779" mass="83517">MTESRSSGEISRRSFFRYMGAGAVAGGLPFFNCTSSKVGETPAGKAAQTGWVAADGKPNWTEPARPVPSAAAPKQAPPSVFTVSDGLELAEGFSYRIIAGWGDLLGADGHQIRFGYNNDYTGLLPVPGSKTDYFLFVNHEDISARPWLQGMAKFRETAAFDVGLAPDPADPKKPVTRVAGTTVPGNAIPLAQIAALPEPARAEIHRLCETALDDLGISIVRVRRDDSGSFSVVRDATDHRRFSGIAPHNVKTMAGEDASSFDGPAAFLFNSAPRGTFGNCSGATTPWGTFLTCEENIQNHLNPGVTPAGAELETDRKGVMFQVSRKGDGTVDGSIPAPNFIYGFGFGLEKPLDGREYGWVCEFDPATGQMKKHTWLGRFRHENLAPRVVAGKQMAAYMGDDRRGGHVWKFVSKQKAKDARGETNLLSDGTLYAARFEPGFSGEWLPLVPEQKLVRPQPEHCSRGRLTLPRRPSGGEVLVGTEPGEGVLSVDAWVAEIENYTNKAFDACTLGDLVEGADRDQKQGLLVLDAFVMANAIGATPSSRPEDLEVHPGDGSVYIAFTDHTGSGSGSPDQRIFEDAVGDVSRRYGGIYRLIEAEDDPAATRFSWGKFVSSGDVCDAGGGFACPDNLAFDPQGNLWLVTDVSSGTLNRGNASDKKAFQPGGKRYPGVFGNNAMYMVPADGPSRGVPHCFAVGPCECELTGPTFAADGRTLILSVQHPGEIYGTRTRAEPAGKERFRIRNGEGQIVAQEREVPRGSNWPSDQLDTPPRPCVVAIIKG</sequence>
<dbReference type="Pfam" id="PF05787">
    <property type="entry name" value="PhoX"/>
    <property type="match status" value="1"/>
</dbReference>
<dbReference type="InterPro" id="IPR008557">
    <property type="entry name" value="PhoX"/>
</dbReference>
<evidence type="ECO:0000256" key="1">
    <source>
        <dbReference type="SAM" id="MobiDB-lite"/>
    </source>
</evidence>